<dbReference type="FunFam" id="2.30.42.10:FF:000107">
    <property type="entry name" value="26S proteasome non-ATPase regulatory subunit 9"/>
    <property type="match status" value="1"/>
</dbReference>
<keyword evidence="8" id="KW-1185">Reference proteome</keyword>
<dbReference type="Proteomes" id="UP000803884">
    <property type="component" value="Unassembled WGS sequence"/>
</dbReference>
<accession>A0AB34L0R4</accession>
<evidence type="ECO:0000259" key="6">
    <source>
        <dbReference type="Pfam" id="PF18265"/>
    </source>
</evidence>
<dbReference type="AlphaFoldDB" id="A0AB34L0R4"/>
<dbReference type="Gene3D" id="6.10.140.1710">
    <property type="match status" value="1"/>
</dbReference>
<dbReference type="GO" id="GO:0005737">
    <property type="term" value="C:cytoplasm"/>
    <property type="evidence" value="ECO:0007669"/>
    <property type="project" value="TreeGrafter"/>
</dbReference>
<sequence>MGLRMDDLHAPTVAAGPSSQQTTNGTHGKQSLQELIARKDNLEAELSALGSVLDSHGVNMNTGLTTFDGFPRADIDVAQIRTTRARIIRLRNDHKSLMTKVEKAVHEHFAAGKSAESLPAANPTRVASVGVGVPGPASAATQSASSAIEPPFARVNTVVQDSPADTAGMKAGDKVTRFGYVDWTNHERLSRVAQVVQQNENHTIIVKVLRDSQTVQLQLTPRRDWGGRGMLGCHLVPV</sequence>
<keyword evidence="2" id="KW-0143">Chaperone</keyword>
<dbReference type="GO" id="GO:0005634">
    <property type="term" value="C:nucleus"/>
    <property type="evidence" value="ECO:0007669"/>
    <property type="project" value="TreeGrafter"/>
</dbReference>
<dbReference type="InterPro" id="IPR036034">
    <property type="entry name" value="PDZ_sf"/>
</dbReference>
<dbReference type="SUPFAM" id="SSF50156">
    <property type="entry name" value="PDZ domain-like"/>
    <property type="match status" value="1"/>
</dbReference>
<feature type="domain" description="PDZ" evidence="5">
    <location>
        <begin position="155"/>
        <end position="210"/>
    </location>
</feature>
<comment type="caution">
    <text evidence="7">The sequence shown here is derived from an EMBL/GenBank/DDBJ whole genome shotgun (WGS) entry which is preliminary data.</text>
</comment>
<organism evidence="7 8">
    <name type="scientific">Cladosporium halotolerans</name>
    <dbReference type="NCBI Taxonomy" id="1052096"/>
    <lineage>
        <taxon>Eukaryota</taxon>
        <taxon>Fungi</taxon>
        <taxon>Dikarya</taxon>
        <taxon>Ascomycota</taxon>
        <taxon>Pezizomycotina</taxon>
        <taxon>Dothideomycetes</taxon>
        <taxon>Dothideomycetidae</taxon>
        <taxon>Cladosporiales</taxon>
        <taxon>Cladosporiaceae</taxon>
        <taxon>Cladosporium</taxon>
    </lineage>
</organism>
<proteinExistence type="inferred from homology"/>
<evidence type="ECO:0000313" key="7">
    <source>
        <dbReference type="EMBL" id="KAL1590829.1"/>
    </source>
</evidence>
<comment type="similarity">
    <text evidence="1">Belongs to the proteasome subunit p27 family.</text>
</comment>
<feature type="region of interest" description="Disordered" evidence="4">
    <location>
        <begin position="1"/>
        <end position="30"/>
    </location>
</feature>
<feature type="compositionally biased region" description="Polar residues" evidence="4">
    <location>
        <begin position="17"/>
        <end position="30"/>
    </location>
</feature>
<dbReference type="GeneID" id="96001904"/>
<dbReference type="Pfam" id="PF18265">
    <property type="entry name" value="Nas2_N"/>
    <property type="match status" value="1"/>
</dbReference>
<dbReference type="InterPro" id="IPR041489">
    <property type="entry name" value="PDZ_6"/>
</dbReference>
<evidence type="ECO:0000256" key="3">
    <source>
        <dbReference type="ARBA" id="ARBA00068021"/>
    </source>
</evidence>
<protein>
    <recommendedName>
        <fullName evidence="3">Probable 26S proteasome regulatory subunit p27</fullName>
    </recommendedName>
</protein>
<dbReference type="RefSeq" id="XP_069233934.1">
    <property type="nucleotide sequence ID" value="XM_069369066.1"/>
</dbReference>
<gene>
    <name evidence="7" type="ORF">WHR41_00460</name>
</gene>
<evidence type="ECO:0000259" key="5">
    <source>
        <dbReference type="Pfam" id="PF17820"/>
    </source>
</evidence>
<evidence type="ECO:0000256" key="4">
    <source>
        <dbReference type="SAM" id="MobiDB-lite"/>
    </source>
</evidence>
<dbReference type="InterPro" id="IPR035269">
    <property type="entry name" value="PSMD9"/>
</dbReference>
<dbReference type="Pfam" id="PF17820">
    <property type="entry name" value="PDZ_6"/>
    <property type="match status" value="1"/>
</dbReference>
<reference evidence="7 8" key="1">
    <citation type="journal article" date="2020" name="Microbiol. Resour. Announc.">
        <title>Draft Genome Sequence of a Cladosporium Species Isolated from the Mesophotic Ascidian Didemnum maculosum.</title>
        <authorList>
            <person name="Gioti A."/>
            <person name="Siaperas R."/>
            <person name="Nikolaivits E."/>
            <person name="Le Goff G."/>
            <person name="Ouazzani J."/>
            <person name="Kotoulas G."/>
            <person name="Topakas E."/>
        </authorList>
    </citation>
    <scope>NUCLEOTIDE SEQUENCE [LARGE SCALE GENOMIC DNA]</scope>
    <source>
        <strain evidence="7 8">TM138-S3</strain>
    </source>
</reference>
<name>A0AB34L0R4_9PEZI</name>
<dbReference type="EMBL" id="JAAQHG020000001">
    <property type="protein sequence ID" value="KAL1590829.1"/>
    <property type="molecule type" value="Genomic_DNA"/>
</dbReference>
<evidence type="ECO:0000256" key="1">
    <source>
        <dbReference type="ARBA" id="ARBA00005256"/>
    </source>
</evidence>
<dbReference type="PANTHER" id="PTHR12651:SF1">
    <property type="entry name" value="26S PROTEASOME NON-ATPASE REGULATORY SUBUNIT 9"/>
    <property type="match status" value="1"/>
</dbReference>
<feature type="domain" description="Nas2 N-terminal" evidence="6">
    <location>
        <begin position="32"/>
        <end position="110"/>
    </location>
</feature>
<dbReference type="InterPro" id="IPR040815">
    <property type="entry name" value="Nas2_N"/>
</dbReference>
<dbReference type="PANTHER" id="PTHR12651">
    <property type="entry name" value="26S PROTEASOME NON-ATPASE REGULATORY SUBUNIT 9"/>
    <property type="match status" value="1"/>
</dbReference>
<evidence type="ECO:0000256" key="2">
    <source>
        <dbReference type="ARBA" id="ARBA00023186"/>
    </source>
</evidence>
<dbReference type="Gene3D" id="2.30.42.10">
    <property type="match status" value="1"/>
</dbReference>
<dbReference type="GO" id="GO:0070682">
    <property type="term" value="P:proteasome regulatory particle assembly"/>
    <property type="evidence" value="ECO:0007669"/>
    <property type="project" value="InterPro"/>
</dbReference>
<evidence type="ECO:0000313" key="8">
    <source>
        <dbReference type="Proteomes" id="UP000803884"/>
    </source>
</evidence>